<name>A0A926HNP8_9FIRM</name>
<comment type="similarity">
    <text evidence="2 10">Belongs to the TRAFAC class TrmE-Era-EngA-EngB-Septin-like GTPase superfamily. EngB GTPase family.</text>
</comment>
<keyword evidence="8 10" id="KW-0717">Septation</keyword>
<keyword evidence="4" id="KW-0479">Metal-binding</keyword>
<dbReference type="GO" id="GO:0005525">
    <property type="term" value="F:GTP binding"/>
    <property type="evidence" value="ECO:0007669"/>
    <property type="project" value="UniProtKB-UniRule"/>
</dbReference>
<gene>
    <name evidence="10" type="primary">engB</name>
    <name evidence="12" type="ORF">H8696_03160</name>
</gene>
<dbReference type="RefSeq" id="WP_249314855.1">
    <property type="nucleotide sequence ID" value="NZ_JACRSR010000001.1"/>
</dbReference>
<keyword evidence="5 10" id="KW-0547">Nucleotide-binding</keyword>
<evidence type="ECO:0000256" key="1">
    <source>
        <dbReference type="ARBA" id="ARBA00001946"/>
    </source>
</evidence>
<dbReference type="SUPFAM" id="SSF52540">
    <property type="entry name" value="P-loop containing nucleoside triphosphate hydrolases"/>
    <property type="match status" value="1"/>
</dbReference>
<proteinExistence type="inferred from homology"/>
<dbReference type="GO" id="GO:0046872">
    <property type="term" value="F:metal ion binding"/>
    <property type="evidence" value="ECO:0007669"/>
    <property type="project" value="UniProtKB-KW"/>
</dbReference>
<evidence type="ECO:0000256" key="7">
    <source>
        <dbReference type="ARBA" id="ARBA00023134"/>
    </source>
</evidence>
<evidence type="ECO:0000256" key="10">
    <source>
        <dbReference type="HAMAP-Rule" id="MF_00321"/>
    </source>
</evidence>
<dbReference type="InterPro" id="IPR019987">
    <property type="entry name" value="GTP-bd_ribosome_bio_YsxC"/>
</dbReference>
<dbReference type="HAMAP" id="MF_00321">
    <property type="entry name" value="GTPase_EngB"/>
    <property type="match status" value="1"/>
</dbReference>
<evidence type="ECO:0000256" key="9">
    <source>
        <dbReference type="ARBA" id="ARBA00023306"/>
    </source>
</evidence>
<comment type="caution">
    <text evidence="12">The sequence shown here is derived from an EMBL/GenBank/DDBJ whole genome shotgun (WGS) entry which is preliminary data.</text>
</comment>
<evidence type="ECO:0000256" key="5">
    <source>
        <dbReference type="ARBA" id="ARBA00022741"/>
    </source>
</evidence>
<dbReference type="AlphaFoldDB" id="A0A926HNP8"/>
<evidence type="ECO:0000259" key="11">
    <source>
        <dbReference type="PROSITE" id="PS51706"/>
    </source>
</evidence>
<organism evidence="12 13">
    <name type="scientific">Gehongia tenuis</name>
    <dbReference type="NCBI Taxonomy" id="2763655"/>
    <lineage>
        <taxon>Bacteria</taxon>
        <taxon>Bacillati</taxon>
        <taxon>Bacillota</taxon>
        <taxon>Clostridia</taxon>
        <taxon>Christensenellales</taxon>
        <taxon>Christensenellaceae</taxon>
        <taxon>Gehongia</taxon>
    </lineage>
</organism>
<sequence>MEIKSASFVTSYAKPGDFPAPALMEIAVAGKSNVGKSSFINGMTRQKKLAKTSQKPGKTRLVNYFLLNGAFYLVDLPGYGFAQVSKAEKERWGEMMEGYLKGSENLRHMFLLMDIRHSPTRDDETMLRYVRILNIPFTVILTKADKVAKSKVPMRVNALMKELVLPGREWLIPFSSETGFGRDRVLARMEEVLSSSSF</sequence>
<dbReference type="EMBL" id="JACRSR010000001">
    <property type="protein sequence ID" value="MBC8530839.1"/>
    <property type="molecule type" value="Genomic_DNA"/>
</dbReference>
<dbReference type="NCBIfam" id="TIGR03598">
    <property type="entry name" value="GTPase_YsxC"/>
    <property type="match status" value="1"/>
</dbReference>
<feature type="domain" description="EngB-type G" evidence="11">
    <location>
        <begin position="22"/>
        <end position="195"/>
    </location>
</feature>
<evidence type="ECO:0000256" key="8">
    <source>
        <dbReference type="ARBA" id="ARBA00023210"/>
    </source>
</evidence>
<comment type="function">
    <text evidence="10">Necessary for normal cell division and for the maintenance of normal septation.</text>
</comment>
<dbReference type="PANTHER" id="PTHR11649:SF13">
    <property type="entry name" value="ENGB-TYPE G DOMAIN-CONTAINING PROTEIN"/>
    <property type="match status" value="1"/>
</dbReference>
<dbReference type="Pfam" id="PF01926">
    <property type="entry name" value="MMR_HSR1"/>
    <property type="match status" value="1"/>
</dbReference>
<evidence type="ECO:0000313" key="13">
    <source>
        <dbReference type="Proteomes" id="UP000623172"/>
    </source>
</evidence>
<evidence type="ECO:0000256" key="6">
    <source>
        <dbReference type="ARBA" id="ARBA00022842"/>
    </source>
</evidence>
<keyword evidence="9 10" id="KW-0131">Cell cycle</keyword>
<dbReference type="Proteomes" id="UP000623172">
    <property type="component" value="Unassembled WGS sequence"/>
</dbReference>
<evidence type="ECO:0000256" key="4">
    <source>
        <dbReference type="ARBA" id="ARBA00022723"/>
    </source>
</evidence>
<dbReference type="GO" id="GO:0000917">
    <property type="term" value="P:division septum assembly"/>
    <property type="evidence" value="ECO:0007669"/>
    <property type="project" value="UniProtKB-KW"/>
</dbReference>
<keyword evidence="13" id="KW-1185">Reference proteome</keyword>
<comment type="cofactor">
    <cofactor evidence="1">
        <name>Mg(2+)</name>
        <dbReference type="ChEBI" id="CHEBI:18420"/>
    </cofactor>
</comment>
<protein>
    <recommendedName>
        <fullName evidence="10">Probable GTP-binding protein EngB</fullName>
    </recommendedName>
</protein>
<reference evidence="12" key="1">
    <citation type="submission" date="2020-08" db="EMBL/GenBank/DDBJ databases">
        <title>Genome public.</title>
        <authorList>
            <person name="Liu C."/>
            <person name="Sun Q."/>
        </authorList>
    </citation>
    <scope>NUCLEOTIDE SEQUENCE</scope>
    <source>
        <strain evidence="12">NSJ-53</strain>
    </source>
</reference>
<dbReference type="FunFam" id="3.40.50.300:FF:000098">
    <property type="entry name" value="Probable GTP-binding protein EngB"/>
    <property type="match status" value="1"/>
</dbReference>
<dbReference type="InterPro" id="IPR027417">
    <property type="entry name" value="P-loop_NTPase"/>
</dbReference>
<dbReference type="InterPro" id="IPR006073">
    <property type="entry name" value="GTP-bd"/>
</dbReference>
<dbReference type="PROSITE" id="PS51706">
    <property type="entry name" value="G_ENGB"/>
    <property type="match status" value="1"/>
</dbReference>
<dbReference type="PANTHER" id="PTHR11649">
    <property type="entry name" value="MSS1/TRME-RELATED GTP-BINDING PROTEIN"/>
    <property type="match status" value="1"/>
</dbReference>
<dbReference type="Gene3D" id="3.40.50.300">
    <property type="entry name" value="P-loop containing nucleotide triphosphate hydrolases"/>
    <property type="match status" value="1"/>
</dbReference>
<evidence type="ECO:0000256" key="2">
    <source>
        <dbReference type="ARBA" id="ARBA00009638"/>
    </source>
</evidence>
<keyword evidence="6" id="KW-0460">Magnesium</keyword>
<accession>A0A926HNP8</accession>
<dbReference type="InterPro" id="IPR030393">
    <property type="entry name" value="G_ENGB_dom"/>
</dbReference>
<keyword evidence="3 10" id="KW-0132">Cell division</keyword>
<dbReference type="CDD" id="cd01876">
    <property type="entry name" value="YihA_EngB"/>
    <property type="match status" value="1"/>
</dbReference>
<evidence type="ECO:0000256" key="3">
    <source>
        <dbReference type="ARBA" id="ARBA00022618"/>
    </source>
</evidence>
<keyword evidence="7 10" id="KW-0342">GTP-binding</keyword>
<evidence type="ECO:0000313" key="12">
    <source>
        <dbReference type="EMBL" id="MBC8530839.1"/>
    </source>
</evidence>